<evidence type="ECO:0000256" key="2">
    <source>
        <dbReference type="ARBA" id="ARBA00004123"/>
    </source>
</evidence>
<evidence type="ECO:0000256" key="1">
    <source>
        <dbReference type="ARBA" id="ARBA00001968"/>
    </source>
</evidence>
<dbReference type="OrthoDB" id="6503407at2759"/>
<evidence type="ECO:0000313" key="9">
    <source>
        <dbReference type="EMBL" id="KAH9375205.1"/>
    </source>
</evidence>
<dbReference type="GO" id="GO:0005634">
    <property type="term" value="C:nucleus"/>
    <property type="evidence" value="ECO:0007669"/>
    <property type="project" value="UniProtKB-SubCell"/>
</dbReference>
<dbReference type="OMA" id="ANDSHIF"/>
<keyword evidence="6" id="KW-0378">Hydrolase</keyword>
<dbReference type="InterPro" id="IPR027806">
    <property type="entry name" value="HARBI1_dom"/>
</dbReference>
<evidence type="ECO:0000256" key="7">
    <source>
        <dbReference type="ARBA" id="ARBA00023242"/>
    </source>
</evidence>
<gene>
    <name evidence="9" type="ORF">HPB48_017286</name>
</gene>
<dbReference type="Pfam" id="PF13359">
    <property type="entry name" value="DDE_Tnp_4"/>
    <property type="match status" value="1"/>
</dbReference>
<comment type="cofactor">
    <cofactor evidence="1">
        <name>a divalent metal cation</name>
        <dbReference type="ChEBI" id="CHEBI:60240"/>
    </cofactor>
</comment>
<dbReference type="InterPro" id="IPR045249">
    <property type="entry name" value="HARBI1-like"/>
</dbReference>
<dbReference type="PANTHER" id="PTHR22930">
    <property type="match status" value="1"/>
</dbReference>
<dbReference type="Proteomes" id="UP000821853">
    <property type="component" value="Chromosome 5"/>
</dbReference>
<dbReference type="GO" id="GO:0004518">
    <property type="term" value="F:nuclease activity"/>
    <property type="evidence" value="ECO:0007669"/>
    <property type="project" value="UniProtKB-KW"/>
</dbReference>
<evidence type="ECO:0000256" key="5">
    <source>
        <dbReference type="ARBA" id="ARBA00022723"/>
    </source>
</evidence>
<proteinExistence type="inferred from homology"/>
<evidence type="ECO:0000256" key="3">
    <source>
        <dbReference type="ARBA" id="ARBA00006958"/>
    </source>
</evidence>
<dbReference type="GO" id="GO:0016787">
    <property type="term" value="F:hydrolase activity"/>
    <property type="evidence" value="ECO:0007669"/>
    <property type="project" value="UniProtKB-KW"/>
</dbReference>
<organism evidence="9 10">
    <name type="scientific">Haemaphysalis longicornis</name>
    <name type="common">Bush tick</name>
    <dbReference type="NCBI Taxonomy" id="44386"/>
    <lineage>
        <taxon>Eukaryota</taxon>
        <taxon>Metazoa</taxon>
        <taxon>Ecdysozoa</taxon>
        <taxon>Arthropoda</taxon>
        <taxon>Chelicerata</taxon>
        <taxon>Arachnida</taxon>
        <taxon>Acari</taxon>
        <taxon>Parasitiformes</taxon>
        <taxon>Ixodida</taxon>
        <taxon>Ixodoidea</taxon>
        <taxon>Ixodidae</taxon>
        <taxon>Haemaphysalinae</taxon>
        <taxon>Haemaphysalis</taxon>
    </lineage>
</organism>
<dbReference type="EMBL" id="JABSTR010000007">
    <property type="protein sequence ID" value="KAH9375205.1"/>
    <property type="molecule type" value="Genomic_DNA"/>
</dbReference>
<sequence length="124" mass="13980">MHNFPGVVGAIHCKHIRIQAPSLHEEPYVNRHLYHSINVQVVVDASSRIRSVGAKWRDGVHDDRILAESGLAEKFDSGRRQCIILGDSGYPCRPCLKTPFRTPNPTAKLRYNRAHGTTRTVVEK</sequence>
<evidence type="ECO:0000313" key="10">
    <source>
        <dbReference type="Proteomes" id="UP000821853"/>
    </source>
</evidence>
<accession>A0A9J6GIE3</accession>
<feature type="domain" description="DDE Tnp4" evidence="8">
    <location>
        <begin position="12"/>
        <end position="124"/>
    </location>
</feature>
<evidence type="ECO:0000256" key="6">
    <source>
        <dbReference type="ARBA" id="ARBA00022801"/>
    </source>
</evidence>
<dbReference type="AlphaFoldDB" id="A0A9J6GIE3"/>
<evidence type="ECO:0000256" key="4">
    <source>
        <dbReference type="ARBA" id="ARBA00022722"/>
    </source>
</evidence>
<protein>
    <recommendedName>
        <fullName evidence="8">DDE Tnp4 domain-containing protein</fullName>
    </recommendedName>
</protein>
<keyword evidence="10" id="KW-1185">Reference proteome</keyword>
<dbReference type="GO" id="GO:0046872">
    <property type="term" value="F:metal ion binding"/>
    <property type="evidence" value="ECO:0007669"/>
    <property type="project" value="UniProtKB-KW"/>
</dbReference>
<evidence type="ECO:0000259" key="8">
    <source>
        <dbReference type="Pfam" id="PF13359"/>
    </source>
</evidence>
<reference evidence="9 10" key="1">
    <citation type="journal article" date="2020" name="Cell">
        <title>Large-Scale Comparative Analyses of Tick Genomes Elucidate Their Genetic Diversity and Vector Capacities.</title>
        <authorList>
            <consortium name="Tick Genome and Microbiome Consortium (TIGMIC)"/>
            <person name="Jia N."/>
            <person name="Wang J."/>
            <person name="Shi W."/>
            <person name="Du L."/>
            <person name="Sun Y."/>
            <person name="Zhan W."/>
            <person name="Jiang J.F."/>
            <person name="Wang Q."/>
            <person name="Zhang B."/>
            <person name="Ji P."/>
            <person name="Bell-Sakyi L."/>
            <person name="Cui X.M."/>
            <person name="Yuan T.T."/>
            <person name="Jiang B.G."/>
            <person name="Yang W.F."/>
            <person name="Lam T.T."/>
            <person name="Chang Q.C."/>
            <person name="Ding S.J."/>
            <person name="Wang X.J."/>
            <person name="Zhu J.G."/>
            <person name="Ruan X.D."/>
            <person name="Zhao L."/>
            <person name="Wei J.T."/>
            <person name="Ye R.Z."/>
            <person name="Que T.C."/>
            <person name="Du C.H."/>
            <person name="Zhou Y.H."/>
            <person name="Cheng J.X."/>
            <person name="Dai P.F."/>
            <person name="Guo W.B."/>
            <person name="Han X.H."/>
            <person name="Huang E.J."/>
            <person name="Li L.F."/>
            <person name="Wei W."/>
            <person name="Gao Y.C."/>
            <person name="Liu J.Z."/>
            <person name="Shao H.Z."/>
            <person name="Wang X."/>
            <person name="Wang C.C."/>
            <person name="Yang T.C."/>
            <person name="Huo Q.B."/>
            <person name="Li W."/>
            <person name="Chen H.Y."/>
            <person name="Chen S.E."/>
            <person name="Zhou L.G."/>
            <person name="Ni X.B."/>
            <person name="Tian J.H."/>
            <person name="Sheng Y."/>
            <person name="Liu T."/>
            <person name="Pan Y.S."/>
            <person name="Xia L.Y."/>
            <person name="Li J."/>
            <person name="Zhao F."/>
            <person name="Cao W.C."/>
        </authorList>
    </citation>
    <scope>NUCLEOTIDE SEQUENCE [LARGE SCALE GENOMIC DNA]</scope>
    <source>
        <strain evidence="9">HaeL-2018</strain>
    </source>
</reference>
<keyword evidence="4" id="KW-0540">Nuclease</keyword>
<keyword evidence="5" id="KW-0479">Metal-binding</keyword>
<comment type="subcellular location">
    <subcellularLocation>
        <location evidence="2">Nucleus</location>
    </subcellularLocation>
</comment>
<name>A0A9J6GIE3_HAELO</name>
<comment type="caution">
    <text evidence="9">The sequence shown here is derived from an EMBL/GenBank/DDBJ whole genome shotgun (WGS) entry which is preliminary data.</text>
</comment>
<dbReference type="PANTHER" id="PTHR22930:SF227">
    <property type="entry name" value="DDE TNP4 DOMAIN-CONTAINING PROTEIN"/>
    <property type="match status" value="1"/>
</dbReference>
<dbReference type="VEuPathDB" id="VectorBase:HLOH_064143"/>
<comment type="similarity">
    <text evidence="3">Belongs to the HARBI1 family.</text>
</comment>
<keyword evidence="7" id="KW-0539">Nucleus</keyword>